<evidence type="ECO:0000313" key="4">
    <source>
        <dbReference type="Proteomes" id="UP000197208"/>
    </source>
</evidence>
<dbReference type="Proteomes" id="UP000197208">
    <property type="component" value="Unassembled WGS sequence"/>
</dbReference>
<comment type="caution">
    <text evidence="3">The sequence shown here is derived from an EMBL/GenBank/DDBJ whole genome shotgun (WGS) entry which is preliminary data.</text>
</comment>
<dbReference type="RefSeq" id="WP_229844245.1">
    <property type="nucleotide sequence ID" value="NZ_BNAM01000010.1"/>
</dbReference>
<dbReference type="Pfam" id="PF03713">
    <property type="entry name" value="DUF305"/>
    <property type="match status" value="1"/>
</dbReference>
<gene>
    <name evidence="3" type="ORF">CBQ26_04275</name>
</gene>
<reference evidence="3 4" key="1">
    <citation type="submission" date="2017-05" db="EMBL/GenBank/DDBJ databases">
        <title>De novo genome assembly of Deniococcus indicus strain DR1.</title>
        <authorList>
            <person name="Chauhan D."/>
            <person name="Yennamalli R.M."/>
            <person name="Priyadarshini R."/>
        </authorList>
    </citation>
    <scope>NUCLEOTIDE SEQUENCE [LARGE SCALE GENOMIC DNA]</scope>
    <source>
        <strain evidence="3 4">DR1</strain>
    </source>
</reference>
<dbReference type="InterPro" id="IPR012347">
    <property type="entry name" value="Ferritin-like"/>
</dbReference>
<evidence type="ECO:0000313" key="3">
    <source>
        <dbReference type="EMBL" id="OWL97507.1"/>
    </source>
</evidence>
<dbReference type="EMBL" id="NHMK01000009">
    <property type="protein sequence ID" value="OWL97507.1"/>
    <property type="molecule type" value="Genomic_DNA"/>
</dbReference>
<proteinExistence type="predicted"/>
<protein>
    <recommendedName>
        <fullName evidence="2">DUF305 domain-containing protein</fullName>
    </recommendedName>
</protein>
<evidence type="ECO:0000256" key="1">
    <source>
        <dbReference type="SAM" id="MobiDB-lite"/>
    </source>
</evidence>
<feature type="compositionally biased region" description="Low complexity" evidence="1">
    <location>
        <begin position="196"/>
        <end position="206"/>
    </location>
</feature>
<dbReference type="AlphaFoldDB" id="A0A246BP95"/>
<feature type="domain" description="DUF305" evidence="2">
    <location>
        <begin position="35"/>
        <end position="181"/>
    </location>
</feature>
<keyword evidence="4" id="KW-1185">Reference proteome</keyword>
<dbReference type="PANTHER" id="PTHR36933">
    <property type="entry name" value="SLL0788 PROTEIN"/>
    <property type="match status" value="1"/>
</dbReference>
<dbReference type="PANTHER" id="PTHR36933:SF1">
    <property type="entry name" value="SLL0788 PROTEIN"/>
    <property type="match status" value="1"/>
</dbReference>
<feature type="region of interest" description="Disordered" evidence="1">
    <location>
        <begin position="185"/>
        <end position="206"/>
    </location>
</feature>
<dbReference type="InterPro" id="IPR005183">
    <property type="entry name" value="DUF305_CopM-like"/>
</dbReference>
<accession>A0A246BP95</accession>
<organism evidence="3 4">
    <name type="scientific">Deinococcus indicus</name>
    <dbReference type="NCBI Taxonomy" id="223556"/>
    <lineage>
        <taxon>Bacteria</taxon>
        <taxon>Thermotogati</taxon>
        <taxon>Deinococcota</taxon>
        <taxon>Deinococci</taxon>
        <taxon>Deinococcales</taxon>
        <taxon>Deinococcaceae</taxon>
        <taxon>Deinococcus</taxon>
    </lineage>
</organism>
<dbReference type="Gene3D" id="1.20.1260.10">
    <property type="match status" value="1"/>
</dbReference>
<evidence type="ECO:0000259" key="2">
    <source>
        <dbReference type="Pfam" id="PF03713"/>
    </source>
</evidence>
<sequence>MRRAAAGVLAALLLGGGALLALTPRQPSPGPQSTEATFVRGMIPHHAQAVTTAQALRRRSGDRTLRSVALEIELGQQEQIRQMQGWLRLWTLPPVDPAAPLPAAHARLMGMASPAELNALNTRPVPEAEALFLQLMIRHHQGALVMARPALEAGVHPQVGLLARQITATQRGEITTLSALLRRRAQTPLSPPPGLDPGSPAPTHHH</sequence>
<name>A0A246BP95_9DEIO</name>